<dbReference type="AlphaFoldDB" id="A0A2V2W182"/>
<evidence type="ECO:0000313" key="1">
    <source>
        <dbReference type="EMBL" id="PWV02406.1"/>
    </source>
</evidence>
<accession>A0A2V2W182</accession>
<dbReference type="VEuPathDB" id="TriTrypDB:BCY84_13995"/>
<dbReference type="Proteomes" id="UP000246121">
    <property type="component" value="Unassembled WGS sequence"/>
</dbReference>
<dbReference type="VEuPathDB" id="TriTrypDB:C4B63_2g811"/>
<dbReference type="EMBL" id="PRFA01000002">
    <property type="protein sequence ID" value="PWV02406.1"/>
    <property type="molecule type" value="Genomic_DNA"/>
</dbReference>
<dbReference type="VEuPathDB" id="TriTrypDB:TCDM_00219"/>
<comment type="caution">
    <text evidence="1">The sequence shown here is derived from an EMBL/GenBank/DDBJ whole genome shotgun (WGS) entry which is preliminary data.</text>
</comment>
<dbReference type="VEuPathDB" id="TriTrypDB:TcBrA4_0062600"/>
<proteinExistence type="predicted"/>
<dbReference type="VEuPathDB" id="TriTrypDB:Tc_MARK_4489"/>
<dbReference type="VEuPathDB" id="TriTrypDB:TcCL_NonESM00255"/>
<gene>
    <name evidence="1" type="ORF">C4B63_2g811</name>
</gene>
<name>A0A2V2W182_TRYCR</name>
<dbReference type="VEuPathDB" id="TriTrypDB:TcCLB.508465.20"/>
<dbReference type="VEuPathDB" id="TriTrypDB:TCSYLVIO_005861"/>
<dbReference type="VEuPathDB" id="TriTrypDB:TcCLB.510659.36"/>
<dbReference type="VEuPathDB" id="TriTrypDB:ECC02_001422"/>
<evidence type="ECO:0000313" key="2">
    <source>
        <dbReference type="Proteomes" id="UP000246121"/>
    </source>
</evidence>
<dbReference type="VEuPathDB" id="TriTrypDB:C3747_71g168"/>
<sequence length="430" mass="48217">MSVGGAPSDGVGVVWCATQHLSAGTGFPFLLQVEDAQVCVDYPAKHHRCCWTRAMLQPVWENFSASPVGRNDLKKEESLSQEQYTERDAFSSSFFSLRTRRTLAELSQSIQLLFKRQQQKRPPCRNVNRLRYIHLLPSVVRVGRGITGNLSLTFSLRRCGDTKEAEVLLFPTFIAVEVFGFMTSFVTITLCEARQRSSRKTALLLLQSISDEGNVAKYSVFNADLHLDSLQSFSSLPLPCELTWSFRVYAACYSSMETQIRLEESFMHLREWKSRTTQEERFAIVNPSMDPEITFSLEKRNRANMERRIHAAIAQMDSPGEMESLNSPSTSSSSLVRATLCHIATVETSRGIMMEPCVQPGNGTLAAVMPRDISWPLHLLVADASGKTWRSPPIAGSSSLERLACEMNYLEGRRSAEDGNENPELKIKGE</sequence>
<dbReference type="VEuPathDB" id="TriTrypDB:TcYC6_0068880"/>
<dbReference type="VEuPathDB" id="TriTrypDB:TcG_00521"/>
<organism evidence="1 2">
    <name type="scientific">Trypanosoma cruzi</name>
    <dbReference type="NCBI Taxonomy" id="5693"/>
    <lineage>
        <taxon>Eukaryota</taxon>
        <taxon>Discoba</taxon>
        <taxon>Euglenozoa</taxon>
        <taxon>Kinetoplastea</taxon>
        <taxon>Metakinetoplastina</taxon>
        <taxon>Trypanosomatida</taxon>
        <taxon>Trypanosomatidae</taxon>
        <taxon>Trypanosoma</taxon>
        <taxon>Schizotrypanum</taxon>
    </lineage>
</organism>
<protein>
    <submittedName>
        <fullName evidence="1">Uncharacterized protein</fullName>
    </submittedName>
</protein>
<reference evidence="1 2" key="1">
    <citation type="journal article" date="2018" name="Microb. Genom.">
        <title>Expanding an expanded genome: long-read sequencing of Trypanosoma cruzi.</title>
        <authorList>
            <person name="Berna L."/>
            <person name="Rodriguez M."/>
            <person name="Chiribao M.L."/>
            <person name="Parodi-Talice A."/>
            <person name="Pita S."/>
            <person name="Rijo G."/>
            <person name="Alvarez-Valin F."/>
            <person name="Robello C."/>
        </authorList>
    </citation>
    <scope>NUCLEOTIDE SEQUENCE [LARGE SCALE GENOMIC DNA]</scope>
    <source>
        <strain evidence="1 2">Dm28c</strain>
    </source>
</reference>